<feature type="region of interest" description="Disordered" evidence="1">
    <location>
        <begin position="1722"/>
        <end position="1745"/>
    </location>
</feature>
<dbReference type="Pfam" id="PF12458">
    <property type="entry name" value="DUF3686"/>
    <property type="match status" value="1"/>
</dbReference>
<dbReference type="InterPro" id="IPR003959">
    <property type="entry name" value="ATPase_AAA_core"/>
</dbReference>
<dbReference type="InterPro" id="IPR003593">
    <property type="entry name" value="AAA+_ATPase"/>
</dbReference>
<dbReference type="Pfam" id="PF00004">
    <property type="entry name" value="AAA"/>
    <property type="match status" value="1"/>
</dbReference>
<feature type="compositionally biased region" description="Acidic residues" evidence="1">
    <location>
        <begin position="1723"/>
        <end position="1732"/>
    </location>
</feature>
<dbReference type="Gene3D" id="3.40.50.300">
    <property type="entry name" value="P-loop containing nucleotide triphosphate hydrolases"/>
    <property type="match status" value="1"/>
</dbReference>
<protein>
    <submittedName>
        <fullName evidence="3">ATPase involved in DNA repair</fullName>
    </submittedName>
</protein>
<dbReference type="GO" id="GO:0016887">
    <property type="term" value="F:ATP hydrolysis activity"/>
    <property type="evidence" value="ECO:0007669"/>
    <property type="project" value="InterPro"/>
</dbReference>
<dbReference type="InterPro" id="IPR020958">
    <property type="entry name" value="DUF3686"/>
</dbReference>
<dbReference type="OrthoDB" id="9814769at2"/>
<feature type="domain" description="AAA+ ATPase" evidence="2">
    <location>
        <begin position="1271"/>
        <end position="1424"/>
    </location>
</feature>
<dbReference type="RefSeq" id="WP_145364713.1">
    <property type="nucleotide sequence ID" value="NZ_CP036268.1"/>
</dbReference>
<name>A0A517R415_9PLAN</name>
<proteinExistence type="predicted"/>
<accession>A0A517R415</accession>
<dbReference type="SMART" id="SM00382">
    <property type="entry name" value="AAA"/>
    <property type="match status" value="1"/>
</dbReference>
<dbReference type="SUPFAM" id="SSF52540">
    <property type="entry name" value="P-loop containing nucleoside triphosphate hydrolases"/>
    <property type="match status" value="1"/>
</dbReference>
<organism evidence="3 4">
    <name type="scientific">Stratiformator vulcanicus</name>
    <dbReference type="NCBI Taxonomy" id="2527980"/>
    <lineage>
        <taxon>Bacteria</taxon>
        <taxon>Pseudomonadati</taxon>
        <taxon>Planctomycetota</taxon>
        <taxon>Planctomycetia</taxon>
        <taxon>Planctomycetales</taxon>
        <taxon>Planctomycetaceae</taxon>
        <taxon>Stratiformator</taxon>
    </lineage>
</organism>
<feature type="compositionally biased region" description="Basic residues" evidence="1">
    <location>
        <begin position="1820"/>
        <end position="1829"/>
    </location>
</feature>
<dbReference type="InterPro" id="IPR027417">
    <property type="entry name" value="P-loop_NTPase"/>
</dbReference>
<evidence type="ECO:0000313" key="4">
    <source>
        <dbReference type="Proteomes" id="UP000317318"/>
    </source>
</evidence>
<dbReference type="Proteomes" id="UP000317318">
    <property type="component" value="Chromosome"/>
</dbReference>
<gene>
    <name evidence="3" type="ORF">Pan189_30190</name>
</gene>
<evidence type="ECO:0000256" key="1">
    <source>
        <dbReference type="SAM" id="MobiDB-lite"/>
    </source>
</evidence>
<sequence length="1840" mass="208143">MSESTNEPQRQLERGTYEILRGRLQAQGKELRQRLATLNERRKEIFGSVDVELVGTERITTDHNCFPRDIVAIGDQLLFGYNVHFGLKTERNLVDVFAQYKFREGGFHTESLSLLSGDDFAKDFRDIYRYYKDARFARFVTKGPHLFLQMQVGKSATDFKTLKWLNRGGEFRYLDNRSDHEVKDPPQHEFEWKRTTREQHIHGLHPHVNILDRVFVETVGGDLTVKVEDNTDSGEGIYAEPVDNPDQVLDDAEIHYATVGNLILMRVRPYQEQEFRYLVFNDKQKQVTRIDAIANACVLLPEDQGLIFPNGYYLQTGDYKTFDGIPSGTRYRQRILSPNGEDFLYVFYEPLDGTYVLLRYNLIAQQVDTPLICNGFTVFDGGELICFKAHEEPQKHHAIQIWQTPFSSEAISTPEVTESFLGKIGNRDLVRGMGECQEVLSLLDKDDSYENLYVDLVRTTTDIIDSYFWIGREEAADLRVPLDGVRDAAQSAIDEYEKVVRIRRTTEERTLAARQKVDQIRSSIGRRRFDEIQDFVDTLGELRAARGEVIGLRDLKYVELDLVDELERSLVDQAESVSRRTVEFLLKDDALKPFIAAIQEASEGVPQLETVAAARSLGERIDKTASELEMLIEVVSNLDIDDATKRTQIIDDISSVFASVNRTRSSLKNRRQELASVEGRAEFASQMKLISQSVAGYLDVADTPERCDEFLTKLMVQLEELEGRFAEFPEFIGEISLKREEIYDAFESRKLSLVEARNRRANSLAEAADRILKGVKNKSDSFDSIADINGYFASDLMVGKVRDVIKQLSELGDAVKSGDIQSQLKSAQEDAVRQLKDRKELFVDGRSAIRFGRHRFSVNTQPLDLTIVPKDDQMQLHLTGTGFFEPIDDEDFLKTRDVWGQDTVSETKTVYRAEFLAYLMAGELTAEGEDAVRRVLDETHEDRVERVAKFMAPRYSEGYQKGVHDKDAALVLETFFKTARHLDLLRYRSRSRTVAELVWEFFVPKRDRLRAEAQLKGVGTVDRAFSASRKQNAYRDTVREVFDTALALSELEEFLAIEGHDRSEAIDYLVDVLAAGRPFAIAAGAETLAEHFKASLRHRGTEDEFRASTDPLKKSVADLYRLTLDWVEAFALQEDERLEFVEEAALLLLNSGAPGSIADRVINADPAATVKGLVGSHQLIESGEYQFHYNNFVRRLEQHSNVVAPLFRSFGEQKKDLVDAYRDDLRLEEFRPRVLTSFVRNRLLDEVYLPLIGDNFAKQIGTAGDDTRTDRMGLLLLVSPPGYGKTTLMEYVANRLGIIFMKINGPALGHSVTAIDPMSANNAAAREELEKLNLAFEMGDNILIYLDDIQHCHPEFLQKFISLCDAQRKIEGVWKGESRQYDFRGKKVAVVMAGNPYTESGEQFKIPDMLANRADIYNLGEIIGDNGDAFESSYIENSLTSNPTLAPLATASRKDIYGIMRVADRGNADGVEFEGNFSPSELNEYVGVMRKLLRVRDVVLKVNQEYIRSAAQADDYRTEPPFLLQGSYRNMNRIAEKIAAVMNDEEMKTLILSNYQNDAQTLTSGTEANLLKFKELMGWLTIDERQRWEDIKRTFKENVKLRGVDPSDSAGQVIAQLTLLGDGLREIEKAVGEGAALLAKPEDVDATVDWDARITPHLEQLHGSIRSVGETFGSVMEKTASSAPATVPTQNGNNEELMQLLRDEIRLVRESIANAAVATAVPEDVEADDEDEKSAPPKPMAGPASVVDNADDAPSGSITVVNKIPPTLLNVLVEQFRLMENWMKPLMEMSLSERRELKDLENGLRECLKDYERLLGRLKTARRKKRRSRGASSPDESSEA</sequence>
<dbReference type="EMBL" id="CP036268">
    <property type="protein sequence ID" value="QDT38624.1"/>
    <property type="molecule type" value="Genomic_DNA"/>
</dbReference>
<dbReference type="GO" id="GO:0005524">
    <property type="term" value="F:ATP binding"/>
    <property type="evidence" value="ECO:0007669"/>
    <property type="project" value="InterPro"/>
</dbReference>
<evidence type="ECO:0000313" key="3">
    <source>
        <dbReference type="EMBL" id="QDT38624.1"/>
    </source>
</evidence>
<dbReference type="Pfam" id="PF25472">
    <property type="entry name" value="DUF7902"/>
    <property type="match status" value="1"/>
</dbReference>
<dbReference type="KEGG" id="svp:Pan189_30190"/>
<keyword evidence="4" id="KW-1185">Reference proteome</keyword>
<reference evidence="3 4" key="1">
    <citation type="submission" date="2019-02" db="EMBL/GenBank/DDBJ databases">
        <title>Deep-cultivation of Planctomycetes and their phenomic and genomic characterization uncovers novel biology.</title>
        <authorList>
            <person name="Wiegand S."/>
            <person name="Jogler M."/>
            <person name="Boedeker C."/>
            <person name="Pinto D."/>
            <person name="Vollmers J."/>
            <person name="Rivas-Marin E."/>
            <person name="Kohn T."/>
            <person name="Peeters S.H."/>
            <person name="Heuer A."/>
            <person name="Rast P."/>
            <person name="Oberbeckmann S."/>
            <person name="Bunk B."/>
            <person name="Jeske O."/>
            <person name="Meyerdierks A."/>
            <person name="Storesund J.E."/>
            <person name="Kallscheuer N."/>
            <person name="Luecker S."/>
            <person name="Lage O.M."/>
            <person name="Pohl T."/>
            <person name="Merkel B.J."/>
            <person name="Hornburger P."/>
            <person name="Mueller R.-W."/>
            <person name="Bruemmer F."/>
            <person name="Labrenz M."/>
            <person name="Spormann A.M."/>
            <person name="Op den Camp H."/>
            <person name="Overmann J."/>
            <person name="Amann R."/>
            <person name="Jetten M.S.M."/>
            <person name="Mascher T."/>
            <person name="Medema M.H."/>
            <person name="Devos D.P."/>
            <person name="Kaster A.-K."/>
            <person name="Ovreas L."/>
            <person name="Rohde M."/>
            <person name="Galperin M.Y."/>
            <person name="Jogler C."/>
        </authorList>
    </citation>
    <scope>NUCLEOTIDE SEQUENCE [LARGE SCALE GENOMIC DNA]</scope>
    <source>
        <strain evidence="3 4">Pan189</strain>
    </source>
</reference>
<evidence type="ECO:0000259" key="2">
    <source>
        <dbReference type="SMART" id="SM00382"/>
    </source>
</evidence>
<feature type="region of interest" description="Disordered" evidence="1">
    <location>
        <begin position="1820"/>
        <end position="1840"/>
    </location>
</feature>
<dbReference type="InterPro" id="IPR057224">
    <property type="entry name" value="DUF7902"/>
</dbReference>